<dbReference type="EMBL" id="JAUEPU010000038">
    <property type="protein sequence ID" value="KAK0489476.1"/>
    <property type="molecule type" value="Genomic_DNA"/>
</dbReference>
<dbReference type="AlphaFoldDB" id="A0AA39THR4"/>
<feature type="compositionally biased region" description="Basic and acidic residues" evidence="1">
    <location>
        <begin position="282"/>
        <end position="291"/>
    </location>
</feature>
<sequence>MRYYFLRVSLPRRDWYFGNRSKSYTRSNSLADPFPGRILLQARRKCASKLAYFSSTGWHRSPHNNQYHYTLRGYNASGWMAITLEMGASGRTKVFTYRRKHWMIWSSNSKGGSLRAKYFFNSKDHEEAHVRYSLLGRNLGSGPLIEEQLDTRPEEYGMVILRLYDRIQTSSDLSSVGPSGYQDGQRFPQAINCLSLGRVKISSSDNVLMTSSNMYPVEWTILATNIDPAAKTKSAPTKEKMALGKSQAQYVVGVDFSKEDCCAGSNKCSVRQLMGVNNGNPRNDDNDDKATDNSGNNMRNSGIIVPTGM</sequence>
<keyword evidence="3" id="KW-1185">Reference proteome</keyword>
<dbReference type="Proteomes" id="UP001175228">
    <property type="component" value="Unassembled WGS sequence"/>
</dbReference>
<accession>A0AA39THR4</accession>
<evidence type="ECO:0000256" key="1">
    <source>
        <dbReference type="SAM" id="MobiDB-lite"/>
    </source>
</evidence>
<evidence type="ECO:0000313" key="2">
    <source>
        <dbReference type="EMBL" id="KAK0489476.1"/>
    </source>
</evidence>
<feature type="region of interest" description="Disordered" evidence="1">
    <location>
        <begin position="275"/>
        <end position="309"/>
    </location>
</feature>
<comment type="caution">
    <text evidence="2">The sequence shown here is derived from an EMBL/GenBank/DDBJ whole genome shotgun (WGS) entry which is preliminary data.</text>
</comment>
<protein>
    <submittedName>
        <fullName evidence="2">Uncharacterized protein</fullName>
    </submittedName>
</protein>
<name>A0AA39THR4_9AGAR</name>
<gene>
    <name evidence="2" type="ORF">EDD18DRAFT_1110106</name>
</gene>
<proteinExistence type="predicted"/>
<reference evidence="2" key="1">
    <citation type="submission" date="2023-06" db="EMBL/GenBank/DDBJ databases">
        <authorList>
            <consortium name="Lawrence Berkeley National Laboratory"/>
            <person name="Ahrendt S."/>
            <person name="Sahu N."/>
            <person name="Indic B."/>
            <person name="Wong-Bajracharya J."/>
            <person name="Merenyi Z."/>
            <person name="Ke H.-M."/>
            <person name="Monk M."/>
            <person name="Kocsube S."/>
            <person name="Drula E."/>
            <person name="Lipzen A."/>
            <person name="Balint B."/>
            <person name="Henrissat B."/>
            <person name="Andreopoulos B."/>
            <person name="Martin F.M."/>
            <person name="Harder C.B."/>
            <person name="Rigling D."/>
            <person name="Ford K.L."/>
            <person name="Foster G.D."/>
            <person name="Pangilinan J."/>
            <person name="Papanicolaou A."/>
            <person name="Barry K."/>
            <person name="LaButti K."/>
            <person name="Viragh M."/>
            <person name="Koriabine M."/>
            <person name="Yan M."/>
            <person name="Riley R."/>
            <person name="Champramary S."/>
            <person name="Plett K.L."/>
            <person name="Tsai I.J."/>
            <person name="Slot J."/>
            <person name="Sipos G."/>
            <person name="Plett J."/>
            <person name="Nagy L.G."/>
            <person name="Grigoriev I.V."/>
        </authorList>
    </citation>
    <scope>NUCLEOTIDE SEQUENCE</scope>
    <source>
        <strain evidence="2">HWK02</strain>
    </source>
</reference>
<organism evidence="2 3">
    <name type="scientific">Armillaria luteobubalina</name>
    <dbReference type="NCBI Taxonomy" id="153913"/>
    <lineage>
        <taxon>Eukaryota</taxon>
        <taxon>Fungi</taxon>
        <taxon>Dikarya</taxon>
        <taxon>Basidiomycota</taxon>
        <taxon>Agaricomycotina</taxon>
        <taxon>Agaricomycetes</taxon>
        <taxon>Agaricomycetidae</taxon>
        <taxon>Agaricales</taxon>
        <taxon>Marasmiineae</taxon>
        <taxon>Physalacriaceae</taxon>
        <taxon>Armillaria</taxon>
    </lineage>
</organism>
<evidence type="ECO:0000313" key="3">
    <source>
        <dbReference type="Proteomes" id="UP001175228"/>
    </source>
</evidence>